<protein>
    <submittedName>
        <fullName evidence="5">Ankyrin repeat and KH domain-containing protein mask-like</fullName>
    </submittedName>
</protein>
<dbReference type="GeneID" id="102810293"/>
<dbReference type="InterPro" id="IPR002110">
    <property type="entry name" value="Ankyrin_rpt"/>
</dbReference>
<dbReference type="RefSeq" id="XP_006824169.1">
    <property type="nucleotide sequence ID" value="XM_006824106.1"/>
</dbReference>
<reference evidence="5" key="1">
    <citation type="submission" date="2025-08" db="UniProtKB">
        <authorList>
            <consortium name="RefSeq"/>
        </authorList>
    </citation>
    <scope>IDENTIFICATION</scope>
    <source>
        <tissue evidence="5">Testes</tissue>
    </source>
</reference>
<dbReference type="Proteomes" id="UP000694865">
    <property type="component" value="Unplaced"/>
</dbReference>
<dbReference type="SMART" id="SM00248">
    <property type="entry name" value="ANK"/>
    <property type="match status" value="3"/>
</dbReference>
<evidence type="ECO:0000256" key="2">
    <source>
        <dbReference type="ARBA" id="ARBA00023043"/>
    </source>
</evidence>
<feature type="repeat" description="ANK" evidence="3">
    <location>
        <begin position="114"/>
        <end position="142"/>
    </location>
</feature>
<keyword evidence="4" id="KW-1185">Reference proteome</keyword>
<keyword evidence="2 3" id="KW-0040">ANK repeat</keyword>
<organism evidence="4 5">
    <name type="scientific">Saccoglossus kowalevskii</name>
    <name type="common">Acorn worm</name>
    <dbReference type="NCBI Taxonomy" id="10224"/>
    <lineage>
        <taxon>Eukaryota</taxon>
        <taxon>Metazoa</taxon>
        <taxon>Hemichordata</taxon>
        <taxon>Enteropneusta</taxon>
        <taxon>Harrimaniidae</taxon>
        <taxon>Saccoglossus</taxon>
    </lineage>
</organism>
<dbReference type="InterPro" id="IPR051631">
    <property type="entry name" value="Ankyrin-KH/SAM_domain"/>
</dbReference>
<name>A0ABM0MVX8_SACKO</name>
<evidence type="ECO:0000313" key="5">
    <source>
        <dbReference type="RefSeq" id="XP_006824169.1"/>
    </source>
</evidence>
<dbReference type="SUPFAM" id="SSF48403">
    <property type="entry name" value="Ankyrin repeat"/>
    <property type="match status" value="1"/>
</dbReference>
<dbReference type="PANTHER" id="PTHR23206:SF8">
    <property type="entry name" value="ANKYRIN REPEAT AND KH DOMAIN-CONTAINING 1"/>
    <property type="match status" value="1"/>
</dbReference>
<dbReference type="PROSITE" id="PS50088">
    <property type="entry name" value="ANK_REPEAT"/>
    <property type="match status" value="3"/>
</dbReference>
<feature type="repeat" description="ANK" evidence="3">
    <location>
        <begin position="48"/>
        <end position="80"/>
    </location>
</feature>
<keyword evidence="1" id="KW-0677">Repeat</keyword>
<dbReference type="Pfam" id="PF12796">
    <property type="entry name" value="Ank_2"/>
    <property type="match status" value="1"/>
</dbReference>
<evidence type="ECO:0000256" key="1">
    <source>
        <dbReference type="ARBA" id="ARBA00022737"/>
    </source>
</evidence>
<proteinExistence type="predicted"/>
<dbReference type="PANTHER" id="PTHR23206">
    <property type="entry name" value="MASK PROTEIN"/>
    <property type="match status" value="1"/>
</dbReference>
<dbReference type="PROSITE" id="PS50297">
    <property type="entry name" value="ANK_REP_REGION"/>
    <property type="match status" value="3"/>
</dbReference>
<evidence type="ECO:0000313" key="4">
    <source>
        <dbReference type="Proteomes" id="UP000694865"/>
    </source>
</evidence>
<feature type="repeat" description="ANK" evidence="3">
    <location>
        <begin position="81"/>
        <end position="113"/>
    </location>
</feature>
<evidence type="ECO:0000256" key="3">
    <source>
        <dbReference type="PROSITE-ProRule" id="PRU00023"/>
    </source>
</evidence>
<dbReference type="InterPro" id="IPR036770">
    <property type="entry name" value="Ankyrin_rpt-contain_sf"/>
</dbReference>
<dbReference type="Gene3D" id="1.25.40.20">
    <property type="entry name" value="Ankyrin repeat-containing domain"/>
    <property type="match status" value="1"/>
</dbReference>
<accession>A0ABM0MVX8</accession>
<gene>
    <name evidence="5" type="primary">LOC102810293</name>
</gene>
<sequence>MSSLSPCSHEEADTPMMVHVADSVSKGHQEVMIRTVDTNVVVLFIAANGSMCLHLACAGGKEENVKYFLDRGFDIEDKAEYGKTPLWMACWMGRSNVVKLLMSLGADILTTTTDGTSCLDIALKEGKAEVVEILRAAGADMENTVLVVGSHWWPKDSLSLSLNQLENAVLLAKKGHGVICTVIEETADEIVDARNHKVHLLTPQASLQGMEPDQDWLEIFPILKHHKKLR</sequence>